<evidence type="ECO:0000313" key="1">
    <source>
        <dbReference type="EMBL" id="KMQ95371.1"/>
    </source>
</evidence>
<sequence>MRGLKEKKVDTGVKEGGWEEEWRFLRNTEVNQMSRHPTRVPVDIFSLDCWNRFEVTLKPLEDLEIPRGSDRMKLID</sequence>
<name>A0A0J7KYF3_LASNI</name>
<evidence type="ECO:0000313" key="2">
    <source>
        <dbReference type="Proteomes" id="UP000036403"/>
    </source>
</evidence>
<accession>A0A0J7KYF3</accession>
<protein>
    <submittedName>
        <fullName evidence="1">Atp synthase subunit i</fullName>
    </submittedName>
</protein>
<dbReference type="Proteomes" id="UP000036403">
    <property type="component" value="Unassembled WGS sequence"/>
</dbReference>
<gene>
    <name evidence="1" type="ORF">RF55_4421</name>
</gene>
<proteinExistence type="predicted"/>
<keyword evidence="2" id="KW-1185">Reference proteome</keyword>
<organism evidence="1 2">
    <name type="scientific">Lasius niger</name>
    <name type="common">Black garden ant</name>
    <dbReference type="NCBI Taxonomy" id="67767"/>
    <lineage>
        <taxon>Eukaryota</taxon>
        <taxon>Metazoa</taxon>
        <taxon>Ecdysozoa</taxon>
        <taxon>Arthropoda</taxon>
        <taxon>Hexapoda</taxon>
        <taxon>Insecta</taxon>
        <taxon>Pterygota</taxon>
        <taxon>Neoptera</taxon>
        <taxon>Endopterygota</taxon>
        <taxon>Hymenoptera</taxon>
        <taxon>Apocrita</taxon>
        <taxon>Aculeata</taxon>
        <taxon>Formicoidea</taxon>
        <taxon>Formicidae</taxon>
        <taxon>Formicinae</taxon>
        <taxon>Lasius</taxon>
        <taxon>Lasius</taxon>
    </lineage>
</organism>
<dbReference type="PaxDb" id="67767-A0A0J7KYF3"/>
<reference evidence="1 2" key="1">
    <citation type="submission" date="2015-04" db="EMBL/GenBank/DDBJ databases">
        <title>Lasius niger genome sequencing.</title>
        <authorList>
            <person name="Konorov E.A."/>
            <person name="Nikitin M.A."/>
            <person name="Kirill M.V."/>
            <person name="Chang P."/>
        </authorList>
    </citation>
    <scope>NUCLEOTIDE SEQUENCE [LARGE SCALE GENOMIC DNA]</scope>
    <source>
        <tissue evidence="1">Whole</tissue>
    </source>
</reference>
<comment type="caution">
    <text evidence="1">The sequence shown here is derived from an EMBL/GenBank/DDBJ whole genome shotgun (WGS) entry which is preliminary data.</text>
</comment>
<dbReference type="AlphaFoldDB" id="A0A0J7KYF3"/>
<dbReference type="EMBL" id="LBMM01002030">
    <property type="protein sequence ID" value="KMQ95371.1"/>
    <property type="molecule type" value="Genomic_DNA"/>
</dbReference>